<dbReference type="InterPro" id="IPR017336">
    <property type="entry name" value="Snurportin-1"/>
</dbReference>
<evidence type="ECO:0000313" key="12">
    <source>
        <dbReference type="RefSeq" id="XP_025415864.1"/>
    </source>
</evidence>
<keyword evidence="7" id="KW-0963">Cytoplasm</keyword>
<evidence type="ECO:0000256" key="3">
    <source>
        <dbReference type="ARBA" id="ARBA00004496"/>
    </source>
</evidence>
<dbReference type="SUPFAM" id="SSF56091">
    <property type="entry name" value="DNA ligase/mRNA capping enzyme, catalytic domain"/>
    <property type="match status" value="1"/>
</dbReference>
<comment type="similarity">
    <text evidence="4">Belongs to the snurportin family.</text>
</comment>
<dbReference type="OrthoDB" id="10003593at2759"/>
<comment type="subcellular location">
    <subcellularLocation>
        <location evidence="3">Cytoplasm</location>
    </subcellularLocation>
    <subcellularLocation>
        <location evidence="2">Nucleus</location>
    </subcellularLocation>
</comment>
<evidence type="ECO:0000256" key="7">
    <source>
        <dbReference type="ARBA" id="ARBA00022490"/>
    </source>
</evidence>
<dbReference type="GO" id="GO:0003723">
    <property type="term" value="F:RNA binding"/>
    <property type="evidence" value="ECO:0007669"/>
    <property type="project" value="UniProtKB-KW"/>
</dbReference>
<dbReference type="PANTHER" id="PTHR13403">
    <property type="entry name" value="SNURPORTIN1 RNUT1 PROTEIN RNA, U TRANSPORTER 1"/>
    <property type="match status" value="1"/>
</dbReference>
<dbReference type="AlphaFoldDB" id="A0A8B8FY02"/>
<proteinExistence type="inferred from homology"/>
<gene>
    <name evidence="12" type="primary">LOC112687398</name>
</gene>
<dbReference type="GO" id="GO:0005634">
    <property type="term" value="C:nucleus"/>
    <property type="evidence" value="ECO:0007669"/>
    <property type="project" value="UniProtKB-SubCell"/>
</dbReference>
<evidence type="ECO:0000256" key="4">
    <source>
        <dbReference type="ARBA" id="ARBA00007540"/>
    </source>
</evidence>
<reference evidence="12" key="1">
    <citation type="submission" date="2025-08" db="UniProtKB">
        <authorList>
            <consortium name="RefSeq"/>
        </authorList>
    </citation>
    <scope>IDENTIFICATION</scope>
    <source>
        <tissue evidence="12">Whole body</tissue>
    </source>
</reference>
<dbReference type="GO" id="GO:0005737">
    <property type="term" value="C:cytoplasm"/>
    <property type="evidence" value="ECO:0007669"/>
    <property type="project" value="UniProtKB-SubCell"/>
</dbReference>
<keyword evidence="11" id="KW-1185">Reference proteome</keyword>
<keyword evidence="8" id="KW-0694">RNA-binding</keyword>
<evidence type="ECO:0000313" key="11">
    <source>
        <dbReference type="Proteomes" id="UP000694846"/>
    </source>
</evidence>
<evidence type="ECO:0000256" key="6">
    <source>
        <dbReference type="ARBA" id="ARBA00022448"/>
    </source>
</evidence>
<dbReference type="Pfam" id="PF21974">
    <property type="entry name" value="SPN1_m3Gcap_bd"/>
    <property type="match status" value="1"/>
</dbReference>
<dbReference type="InterPro" id="IPR047857">
    <property type="entry name" value="Snurportin1_C"/>
</dbReference>
<evidence type="ECO:0000256" key="1">
    <source>
        <dbReference type="ARBA" id="ARBA00003975"/>
    </source>
</evidence>
<accession>A0A8B8FY02</accession>
<dbReference type="CDD" id="cd09232">
    <property type="entry name" value="Snurportin-1_C"/>
    <property type="match status" value="1"/>
</dbReference>
<evidence type="ECO:0000256" key="8">
    <source>
        <dbReference type="ARBA" id="ARBA00022884"/>
    </source>
</evidence>
<protein>
    <recommendedName>
        <fullName evidence="5">Snurportin-1</fullName>
    </recommendedName>
</protein>
<evidence type="ECO:0000256" key="9">
    <source>
        <dbReference type="ARBA" id="ARBA00023242"/>
    </source>
</evidence>
<sequence>MEARFMTYETISAKACPIHIKLKFQQAKRRQETLDLQKEKRDRQIHERRNFENDGCIKNWMEIDGKKSGTVPSNEAYDIAQSMMKSEWMLEVPEDIDNWIAVLCPDGKRCCVIAQDNKTKVVNKFGATINYFQSLFPYGCHVPNNCPSHRKRTVLDCLYSYKLKKYYILDIIEWMGVPYTDFDAEFRFYFIQSKLSEIPGIDKKSAKNVFPFELAPRMAASDLYPHLLDKSQFFHENIDLDGINFYYPQSLYTPGESPLVLWLKPFMIPDVLRRPVNDQLVVKPPNYVNIFEFSQSLKKKNKRNKKKKNASNCEKMEVDNLIEVEMDKVMDPVIENEMCIEN</sequence>
<organism evidence="11 12">
    <name type="scientific">Sipha flava</name>
    <name type="common">yellow sugarcane aphid</name>
    <dbReference type="NCBI Taxonomy" id="143950"/>
    <lineage>
        <taxon>Eukaryota</taxon>
        <taxon>Metazoa</taxon>
        <taxon>Ecdysozoa</taxon>
        <taxon>Arthropoda</taxon>
        <taxon>Hexapoda</taxon>
        <taxon>Insecta</taxon>
        <taxon>Pterygota</taxon>
        <taxon>Neoptera</taxon>
        <taxon>Paraneoptera</taxon>
        <taxon>Hemiptera</taxon>
        <taxon>Sternorrhyncha</taxon>
        <taxon>Aphidomorpha</taxon>
        <taxon>Aphidoidea</taxon>
        <taxon>Aphididae</taxon>
        <taxon>Sipha</taxon>
    </lineage>
</organism>
<dbReference type="GeneID" id="112687398"/>
<feature type="domain" description="Snurportin-1 m3G cap-binding" evidence="10">
    <location>
        <begin position="83"/>
        <end position="265"/>
    </location>
</feature>
<dbReference type="GO" id="GO:0061015">
    <property type="term" value="P:snRNA import into nucleus"/>
    <property type="evidence" value="ECO:0007669"/>
    <property type="project" value="InterPro"/>
</dbReference>
<dbReference type="RefSeq" id="XP_025415864.1">
    <property type="nucleotide sequence ID" value="XM_025560079.1"/>
</dbReference>
<dbReference type="PANTHER" id="PTHR13403:SF6">
    <property type="entry name" value="SNURPORTIN-1"/>
    <property type="match status" value="1"/>
</dbReference>
<comment type="function">
    <text evidence="1">Functions as an U snRNP-specific nuclear import adapter. Involved in the trimethylguanosine (m3G)-cap-dependent nuclear import of U snRNPs. Binds specifically to the terminal m3G-cap U snRNAs.</text>
</comment>
<evidence type="ECO:0000256" key="5">
    <source>
        <dbReference type="ARBA" id="ARBA00016034"/>
    </source>
</evidence>
<name>A0A8B8FY02_9HEMI</name>
<keyword evidence="6" id="KW-0813">Transport</keyword>
<dbReference type="Gene3D" id="3.30.470.30">
    <property type="entry name" value="DNA ligase/mRNA capping enzyme"/>
    <property type="match status" value="1"/>
</dbReference>
<evidence type="ECO:0000259" key="10">
    <source>
        <dbReference type="Pfam" id="PF21974"/>
    </source>
</evidence>
<dbReference type="Proteomes" id="UP000694846">
    <property type="component" value="Unplaced"/>
</dbReference>
<keyword evidence="9" id="KW-0539">Nucleus</keyword>
<evidence type="ECO:0000256" key="2">
    <source>
        <dbReference type="ARBA" id="ARBA00004123"/>
    </source>
</evidence>